<gene>
    <name evidence="1" type="ORF">BV25DRAFT_1821379</name>
</gene>
<comment type="caution">
    <text evidence="1">The sequence shown here is derived from an EMBL/GenBank/DDBJ whole genome shotgun (WGS) entry which is preliminary data.</text>
</comment>
<evidence type="ECO:0000313" key="2">
    <source>
        <dbReference type="Proteomes" id="UP000814140"/>
    </source>
</evidence>
<proteinExistence type="predicted"/>
<evidence type="ECO:0000313" key="1">
    <source>
        <dbReference type="EMBL" id="KAI0065714.1"/>
    </source>
</evidence>
<dbReference type="EMBL" id="MU277194">
    <property type="protein sequence ID" value="KAI0065714.1"/>
    <property type="molecule type" value="Genomic_DNA"/>
</dbReference>
<reference evidence="1" key="1">
    <citation type="submission" date="2021-03" db="EMBL/GenBank/DDBJ databases">
        <authorList>
            <consortium name="DOE Joint Genome Institute"/>
            <person name="Ahrendt S."/>
            <person name="Looney B.P."/>
            <person name="Miyauchi S."/>
            <person name="Morin E."/>
            <person name="Drula E."/>
            <person name="Courty P.E."/>
            <person name="Chicoki N."/>
            <person name="Fauchery L."/>
            <person name="Kohler A."/>
            <person name="Kuo A."/>
            <person name="Labutti K."/>
            <person name="Pangilinan J."/>
            <person name="Lipzen A."/>
            <person name="Riley R."/>
            <person name="Andreopoulos W."/>
            <person name="He G."/>
            <person name="Johnson J."/>
            <person name="Barry K.W."/>
            <person name="Grigoriev I.V."/>
            <person name="Nagy L."/>
            <person name="Hibbett D."/>
            <person name="Henrissat B."/>
            <person name="Matheny P.B."/>
            <person name="Labbe J."/>
            <person name="Martin F."/>
        </authorList>
    </citation>
    <scope>NUCLEOTIDE SEQUENCE</scope>
    <source>
        <strain evidence="1">HHB10654</strain>
    </source>
</reference>
<accession>A0ACB8TB32</accession>
<organism evidence="1 2">
    <name type="scientific">Artomyces pyxidatus</name>
    <dbReference type="NCBI Taxonomy" id="48021"/>
    <lineage>
        <taxon>Eukaryota</taxon>
        <taxon>Fungi</taxon>
        <taxon>Dikarya</taxon>
        <taxon>Basidiomycota</taxon>
        <taxon>Agaricomycotina</taxon>
        <taxon>Agaricomycetes</taxon>
        <taxon>Russulales</taxon>
        <taxon>Auriscalpiaceae</taxon>
        <taxon>Artomyces</taxon>
    </lineage>
</organism>
<protein>
    <submittedName>
        <fullName evidence="1">Uncharacterized protein</fullName>
    </submittedName>
</protein>
<dbReference type="Proteomes" id="UP000814140">
    <property type="component" value="Unassembled WGS sequence"/>
</dbReference>
<keyword evidence="2" id="KW-1185">Reference proteome</keyword>
<reference evidence="1" key="2">
    <citation type="journal article" date="2022" name="New Phytol.">
        <title>Evolutionary transition to the ectomycorrhizal habit in the genomes of a hyperdiverse lineage of mushroom-forming fungi.</title>
        <authorList>
            <person name="Looney B."/>
            <person name="Miyauchi S."/>
            <person name="Morin E."/>
            <person name="Drula E."/>
            <person name="Courty P.E."/>
            <person name="Kohler A."/>
            <person name="Kuo A."/>
            <person name="LaButti K."/>
            <person name="Pangilinan J."/>
            <person name="Lipzen A."/>
            <person name="Riley R."/>
            <person name="Andreopoulos W."/>
            <person name="He G."/>
            <person name="Johnson J."/>
            <person name="Nolan M."/>
            <person name="Tritt A."/>
            <person name="Barry K.W."/>
            <person name="Grigoriev I.V."/>
            <person name="Nagy L.G."/>
            <person name="Hibbett D."/>
            <person name="Henrissat B."/>
            <person name="Matheny P.B."/>
            <person name="Labbe J."/>
            <person name="Martin F.M."/>
        </authorList>
    </citation>
    <scope>NUCLEOTIDE SEQUENCE</scope>
    <source>
        <strain evidence="1">HHB10654</strain>
    </source>
</reference>
<name>A0ACB8TB32_9AGAM</name>
<sequence>MSDSPPPLDDFTIPYIPTDNSTPTQGICHIARLPFELWLLVVELLDFWTLLSLRAVSKKACAFTTRHAFRTIVCTSKVSSTKSVRNLLGNEYIRTCIEKAVYADGSGERGKKGSWADSDIVDWVPLDQGAMCKGLVAALQVFLGLPTLRALAFTFRPATEEGAAEHDDPHWRGYTVQHAALDALSRFTPASTIKSLTLDHFRPMPHEAYNRLEFIALFRHLTHLRLSTKRELWNRTEGDPDDPLRTFWQQCAPPLLRASADTLTSLSLHVSQDEASCFGVSISELHFPHLTRLSFQHVLFGFETSAEPFILAHAATLSSLTLVYCKISMGSAETPSRTWEQVYGDLSAGLGELRELDVEERSWEWYARWEPGGMWQWGFPDDSEQAGRDRMALEGFRQVVRARDV</sequence>